<comment type="caution">
    <text evidence="2">The sequence shown here is derived from an EMBL/GenBank/DDBJ whole genome shotgun (WGS) entry which is preliminary data.</text>
</comment>
<dbReference type="EMBL" id="BJZT01000002">
    <property type="protein sequence ID" value="GEO97831.1"/>
    <property type="molecule type" value="Genomic_DNA"/>
</dbReference>
<dbReference type="RefSeq" id="WP_147076119.1">
    <property type="nucleotide sequence ID" value="NZ_BJZT01000002.1"/>
</dbReference>
<evidence type="ECO:0000313" key="2">
    <source>
        <dbReference type="EMBL" id="GEO97831.1"/>
    </source>
</evidence>
<dbReference type="OrthoDB" id="7437883at2"/>
<reference evidence="2 3" key="1">
    <citation type="submission" date="2019-07" db="EMBL/GenBank/DDBJ databases">
        <title>Whole genome shotgun sequence of Methylobacterium haplocladii NBRC 107714.</title>
        <authorList>
            <person name="Hosoyama A."/>
            <person name="Uohara A."/>
            <person name="Ohji S."/>
            <person name="Ichikawa N."/>
        </authorList>
    </citation>
    <scope>NUCLEOTIDE SEQUENCE [LARGE SCALE GENOMIC DNA]</scope>
    <source>
        <strain evidence="2 3">NBRC 107714</strain>
    </source>
</reference>
<evidence type="ECO:0000256" key="1">
    <source>
        <dbReference type="SAM" id="MobiDB-lite"/>
    </source>
</evidence>
<name>A0A512IJF8_9HYPH</name>
<gene>
    <name evidence="2" type="ORF">MHA02_02190</name>
</gene>
<feature type="region of interest" description="Disordered" evidence="1">
    <location>
        <begin position="805"/>
        <end position="858"/>
    </location>
</feature>
<dbReference type="AlphaFoldDB" id="A0A512IJF8"/>
<protein>
    <submittedName>
        <fullName evidence="2">Uncharacterized protein</fullName>
    </submittedName>
</protein>
<proteinExistence type="predicted"/>
<dbReference type="Proteomes" id="UP000321258">
    <property type="component" value="Unassembled WGS sequence"/>
</dbReference>
<sequence>MAQTPKLSKPGAGGRPRTRSRLWKSGGIGRAAQAEVLKAYQLRLVAEGRGVPAHHKRPDDIWWTQVRRETGLNQEIQAVGCVARLAVEAMASEIGLTVVRGLDVITLGRFKQKALAERERNLRARTDMDLQGRKKALANLRWALGCVSKVYGDRSAARESIEGLLHDPDTAGGSLRAELSWCLRFLAVNEADADLPDDFGGALRRALTKAGQPRRTAAATIGMNEGSLSNWMNGMCGPSQRSMHLVAALERLCNLPEGSLASRVRFRRSGKGSIPRNVTLPPDFPARSAQRKRLLVQLPNDIATMEQSARDTLIGDLCDRLREEQVRRDRVVERTAGQPYRLSLWPRELQEEWSDLVRFKGEAALERLTDEREGKRWRRGTQEIVKSHLSSLFGFLTHEQRPGALPVADLSLAYLVFSGKLSGLFLRFRSERNAKFDPARGAYITGADITGIHFVKALLKPETGWLTQRPELAARLRPVDGIATAEDIDRVRADWAGACADANRACRRLVRAHEQFVARGRNSHEAVLPILKFPNPLSALRKLNSELRIVREATASNTLAGAYALRDQVLGGIVAQYPLRPETLSLIDHPSEGTGHLRQEEGRWRLCISRLDFKNWESPYFRVGHDGWRDFDEELLDVEGLYDAIEDYIAWGRPLLLAGPAKHLALRTPALFVLVPHRNKVGQVVRRERMVVRPEGGVPPAIDPGRMTADHIADRFLLITGRHLVWRESTGSGIPGVRPFAPQACRHIVATGVLKLTRGDYSAAADAIQDDIPMIRNTYGRYLPTDRRHVVRRVFEEAYEGDLGFEADRPASPRDRLTLPKRSAGSGTWAEEISEPSRLDHRPPAWLARAPAARGRYD</sequence>
<feature type="region of interest" description="Disordered" evidence="1">
    <location>
        <begin position="1"/>
        <end position="22"/>
    </location>
</feature>
<feature type="compositionally biased region" description="Basic and acidic residues" evidence="1">
    <location>
        <begin position="806"/>
        <end position="818"/>
    </location>
</feature>
<feature type="compositionally biased region" description="Low complexity" evidence="1">
    <location>
        <begin position="844"/>
        <end position="858"/>
    </location>
</feature>
<keyword evidence="3" id="KW-1185">Reference proteome</keyword>
<accession>A0A512IJF8</accession>
<evidence type="ECO:0000313" key="3">
    <source>
        <dbReference type="Proteomes" id="UP000321258"/>
    </source>
</evidence>
<organism evidence="2 3">
    <name type="scientific">Methylobacterium haplocladii</name>
    <dbReference type="NCBI Taxonomy" id="1176176"/>
    <lineage>
        <taxon>Bacteria</taxon>
        <taxon>Pseudomonadati</taxon>
        <taxon>Pseudomonadota</taxon>
        <taxon>Alphaproteobacteria</taxon>
        <taxon>Hyphomicrobiales</taxon>
        <taxon>Methylobacteriaceae</taxon>
        <taxon>Methylobacterium</taxon>
    </lineage>
</organism>